<evidence type="ECO:0000313" key="3">
    <source>
        <dbReference type="Proteomes" id="UP001501005"/>
    </source>
</evidence>
<dbReference type="Proteomes" id="UP001501005">
    <property type="component" value="Unassembled WGS sequence"/>
</dbReference>
<feature type="region of interest" description="Disordered" evidence="1">
    <location>
        <begin position="91"/>
        <end position="124"/>
    </location>
</feature>
<accession>A0ABN1NYD0</accession>
<reference evidence="2 3" key="1">
    <citation type="journal article" date="2019" name="Int. J. Syst. Evol. Microbiol.">
        <title>The Global Catalogue of Microorganisms (GCM) 10K type strain sequencing project: providing services to taxonomists for standard genome sequencing and annotation.</title>
        <authorList>
            <consortium name="The Broad Institute Genomics Platform"/>
            <consortium name="The Broad Institute Genome Sequencing Center for Infectious Disease"/>
            <person name="Wu L."/>
            <person name="Ma J."/>
        </authorList>
    </citation>
    <scope>NUCLEOTIDE SEQUENCE [LARGE SCALE GENOMIC DNA]</scope>
    <source>
        <strain evidence="2 3">JCM 10673</strain>
    </source>
</reference>
<name>A0ABN1NYD0_9ACTN</name>
<gene>
    <name evidence="2" type="ORF">GCM10009549_37110</name>
</gene>
<keyword evidence="3" id="KW-1185">Reference proteome</keyword>
<proteinExistence type="predicted"/>
<organism evidence="2 3">
    <name type="scientific">Streptomyces thermoalcalitolerans</name>
    <dbReference type="NCBI Taxonomy" id="65605"/>
    <lineage>
        <taxon>Bacteria</taxon>
        <taxon>Bacillati</taxon>
        <taxon>Actinomycetota</taxon>
        <taxon>Actinomycetes</taxon>
        <taxon>Kitasatosporales</taxon>
        <taxon>Streptomycetaceae</taxon>
        <taxon>Streptomyces</taxon>
    </lineage>
</organism>
<feature type="compositionally biased region" description="Basic residues" evidence="1">
    <location>
        <begin position="58"/>
        <end position="69"/>
    </location>
</feature>
<protein>
    <submittedName>
        <fullName evidence="2">Uncharacterized protein</fullName>
    </submittedName>
</protein>
<comment type="caution">
    <text evidence="2">The sequence shown here is derived from an EMBL/GenBank/DDBJ whole genome shotgun (WGS) entry which is preliminary data.</text>
</comment>
<evidence type="ECO:0000313" key="2">
    <source>
        <dbReference type="EMBL" id="GAA0919095.1"/>
    </source>
</evidence>
<dbReference type="EMBL" id="BAAAHG010000031">
    <property type="protein sequence ID" value="GAA0919095.1"/>
    <property type="molecule type" value="Genomic_DNA"/>
</dbReference>
<evidence type="ECO:0000256" key="1">
    <source>
        <dbReference type="SAM" id="MobiDB-lite"/>
    </source>
</evidence>
<sequence length="124" mass="12570">MPSYGTRGPGARASDGTTGSDGMVTTRVTAGRAPGDRAPTATARGHRSVVPPAGALPSRRRGRAARRRTDRTVLRTVSAASRALSRKTAEAGRAAVVPGTGGSVRPVRDDTAVTVPAPTPAGYP</sequence>
<feature type="region of interest" description="Disordered" evidence="1">
    <location>
        <begin position="1"/>
        <end position="72"/>
    </location>
</feature>